<dbReference type="Proteomes" id="UP000295515">
    <property type="component" value="Unassembled WGS sequence"/>
</dbReference>
<evidence type="ECO:0000256" key="7">
    <source>
        <dbReference type="PIRSR" id="PIRSR602481-1"/>
    </source>
</evidence>
<dbReference type="InterPro" id="IPR043135">
    <property type="entry name" value="Fur_C"/>
</dbReference>
<dbReference type="GO" id="GO:0045892">
    <property type="term" value="P:negative regulation of DNA-templated transcription"/>
    <property type="evidence" value="ECO:0007669"/>
    <property type="project" value="TreeGrafter"/>
</dbReference>
<dbReference type="PANTHER" id="PTHR33202">
    <property type="entry name" value="ZINC UPTAKE REGULATION PROTEIN"/>
    <property type="match status" value="1"/>
</dbReference>
<feature type="binding site" evidence="7">
    <location>
        <position position="129"/>
    </location>
    <ligand>
        <name>Zn(2+)</name>
        <dbReference type="ChEBI" id="CHEBI:29105"/>
    </ligand>
</feature>
<dbReference type="GO" id="GO:0008270">
    <property type="term" value="F:zinc ion binding"/>
    <property type="evidence" value="ECO:0007669"/>
    <property type="project" value="TreeGrafter"/>
</dbReference>
<name>A0A4R3Z1D7_9FIRM</name>
<comment type="similarity">
    <text evidence="1">Belongs to the Fur family.</text>
</comment>
<sequence>MAEPKLRYSKQRETIYDVLKDDETHPNVDTIYMNVRKVIPDISLGTVYRNLNLLADQKRILRLDVGDGVVHFDARITPHYHMVCDECGAIRDLFLDEALISPLIDKVQDICDDQIRSAEILFHGTCRHCLKKKS</sequence>
<feature type="binding site" evidence="7">
    <location>
        <position position="84"/>
    </location>
    <ligand>
        <name>Zn(2+)</name>
        <dbReference type="ChEBI" id="CHEBI:29105"/>
    </ligand>
</feature>
<feature type="binding site" evidence="7">
    <location>
        <position position="87"/>
    </location>
    <ligand>
        <name>Zn(2+)</name>
        <dbReference type="ChEBI" id="CHEBI:29105"/>
    </ligand>
</feature>
<evidence type="ECO:0000256" key="3">
    <source>
        <dbReference type="ARBA" id="ARBA00022833"/>
    </source>
</evidence>
<dbReference type="AlphaFoldDB" id="A0A4R3Z1D7"/>
<dbReference type="PANTHER" id="PTHR33202:SF7">
    <property type="entry name" value="FERRIC UPTAKE REGULATION PROTEIN"/>
    <property type="match status" value="1"/>
</dbReference>
<dbReference type="Pfam" id="PF01475">
    <property type="entry name" value="FUR"/>
    <property type="match status" value="1"/>
</dbReference>
<keyword evidence="5" id="KW-0238">DNA-binding</keyword>
<proteinExistence type="inferred from homology"/>
<comment type="caution">
    <text evidence="8">The sequence shown here is derived from an EMBL/GenBank/DDBJ whole genome shotgun (WGS) entry which is preliminary data.</text>
</comment>
<dbReference type="Gene3D" id="1.10.10.10">
    <property type="entry name" value="Winged helix-like DNA-binding domain superfamily/Winged helix DNA-binding domain"/>
    <property type="match status" value="1"/>
</dbReference>
<evidence type="ECO:0000256" key="4">
    <source>
        <dbReference type="ARBA" id="ARBA00023015"/>
    </source>
</evidence>
<dbReference type="InterPro" id="IPR036390">
    <property type="entry name" value="WH_DNA-bd_sf"/>
</dbReference>
<evidence type="ECO:0000313" key="8">
    <source>
        <dbReference type="EMBL" id="TCV99490.1"/>
    </source>
</evidence>
<dbReference type="GO" id="GO:0000976">
    <property type="term" value="F:transcription cis-regulatory region binding"/>
    <property type="evidence" value="ECO:0007669"/>
    <property type="project" value="TreeGrafter"/>
</dbReference>
<evidence type="ECO:0000256" key="1">
    <source>
        <dbReference type="ARBA" id="ARBA00007957"/>
    </source>
</evidence>
<evidence type="ECO:0000256" key="2">
    <source>
        <dbReference type="ARBA" id="ARBA00022491"/>
    </source>
</evidence>
<dbReference type="GO" id="GO:0003700">
    <property type="term" value="F:DNA-binding transcription factor activity"/>
    <property type="evidence" value="ECO:0007669"/>
    <property type="project" value="InterPro"/>
</dbReference>
<reference evidence="8 9" key="1">
    <citation type="submission" date="2019-03" db="EMBL/GenBank/DDBJ databases">
        <title>Genomic Encyclopedia of Type Strains, Phase IV (KMG-IV): sequencing the most valuable type-strain genomes for metagenomic binning, comparative biology and taxonomic classification.</title>
        <authorList>
            <person name="Goeker M."/>
        </authorList>
    </citation>
    <scope>NUCLEOTIDE SEQUENCE [LARGE SCALE GENOMIC DNA]</scope>
    <source>
        <strain evidence="8 9">DSM 29487</strain>
    </source>
</reference>
<gene>
    <name evidence="8" type="ORF">EDD60_10972</name>
</gene>
<dbReference type="InterPro" id="IPR002481">
    <property type="entry name" value="FUR"/>
</dbReference>
<keyword evidence="6" id="KW-0804">Transcription</keyword>
<dbReference type="SUPFAM" id="SSF46785">
    <property type="entry name" value="Winged helix' DNA-binding domain"/>
    <property type="match status" value="1"/>
</dbReference>
<dbReference type="CDD" id="cd07153">
    <property type="entry name" value="Fur_like"/>
    <property type="match status" value="1"/>
</dbReference>
<dbReference type="RefSeq" id="WP_066445809.1">
    <property type="nucleotide sequence ID" value="NZ_CAUWFI010000010.1"/>
</dbReference>
<comment type="cofactor">
    <cofactor evidence="7">
        <name>Zn(2+)</name>
        <dbReference type="ChEBI" id="CHEBI:29105"/>
    </cofactor>
    <text evidence="7">Binds 1 zinc ion per subunit.</text>
</comment>
<dbReference type="GO" id="GO:1900376">
    <property type="term" value="P:regulation of secondary metabolite biosynthetic process"/>
    <property type="evidence" value="ECO:0007669"/>
    <property type="project" value="TreeGrafter"/>
</dbReference>
<evidence type="ECO:0000256" key="5">
    <source>
        <dbReference type="ARBA" id="ARBA00023125"/>
    </source>
</evidence>
<dbReference type="GeneID" id="98915357"/>
<dbReference type="InterPro" id="IPR036388">
    <property type="entry name" value="WH-like_DNA-bd_sf"/>
</dbReference>
<evidence type="ECO:0000313" key="9">
    <source>
        <dbReference type="Proteomes" id="UP000295515"/>
    </source>
</evidence>
<keyword evidence="3 7" id="KW-0862">Zinc</keyword>
<feature type="binding site" evidence="7">
    <location>
        <position position="126"/>
    </location>
    <ligand>
        <name>Zn(2+)</name>
        <dbReference type="ChEBI" id="CHEBI:29105"/>
    </ligand>
</feature>
<accession>A0A4R3Z1D7</accession>
<protein>
    <submittedName>
        <fullName evidence="8">Fur family peroxide stress response transcriptional regulator</fullName>
    </submittedName>
</protein>
<keyword evidence="9" id="KW-1185">Reference proteome</keyword>
<dbReference type="Gene3D" id="3.30.1490.190">
    <property type="match status" value="1"/>
</dbReference>
<organism evidence="8 9">
    <name type="scientific">Longibaculum muris</name>
    <dbReference type="NCBI Taxonomy" id="1796628"/>
    <lineage>
        <taxon>Bacteria</taxon>
        <taxon>Bacillati</taxon>
        <taxon>Bacillota</taxon>
        <taxon>Erysipelotrichia</taxon>
        <taxon>Erysipelotrichales</taxon>
        <taxon>Coprobacillaceae</taxon>
        <taxon>Longibaculum</taxon>
    </lineage>
</organism>
<keyword evidence="2" id="KW-0678">Repressor</keyword>
<evidence type="ECO:0000256" key="6">
    <source>
        <dbReference type="ARBA" id="ARBA00023163"/>
    </source>
</evidence>
<keyword evidence="7" id="KW-0479">Metal-binding</keyword>
<keyword evidence="4" id="KW-0805">Transcription regulation</keyword>
<dbReference type="EMBL" id="SMCQ01000009">
    <property type="protein sequence ID" value="TCV99490.1"/>
    <property type="molecule type" value="Genomic_DNA"/>
</dbReference>